<gene>
    <name evidence="3" type="ORF">Lery_0319</name>
</gene>
<evidence type="ECO:0000256" key="1">
    <source>
        <dbReference type="ARBA" id="ARBA00023002"/>
    </source>
</evidence>
<keyword evidence="4" id="KW-1185">Reference proteome</keyword>
<dbReference type="InterPro" id="IPR006076">
    <property type="entry name" value="FAD-dep_OxRdtase"/>
</dbReference>
<dbReference type="GO" id="GO:0016491">
    <property type="term" value="F:oxidoreductase activity"/>
    <property type="evidence" value="ECO:0007669"/>
    <property type="project" value="UniProtKB-KW"/>
</dbReference>
<dbReference type="InterPro" id="IPR036188">
    <property type="entry name" value="FAD/NAD-bd_sf"/>
</dbReference>
<reference evidence="3 4" key="1">
    <citation type="submission" date="2015-11" db="EMBL/GenBank/DDBJ databases">
        <title>Genomic analysis of 38 Legionella species identifies large and diverse effector repertoires.</title>
        <authorList>
            <person name="Burstein D."/>
            <person name="Amaro F."/>
            <person name="Zusman T."/>
            <person name="Lifshitz Z."/>
            <person name="Cohen O."/>
            <person name="Gilbert J.A."/>
            <person name="Pupko T."/>
            <person name="Shuman H.A."/>
            <person name="Segal G."/>
        </authorList>
    </citation>
    <scope>NUCLEOTIDE SEQUENCE [LARGE SCALE GENOMIC DNA]</scope>
    <source>
        <strain evidence="3 4">SE-32A-C8</strain>
    </source>
</reference>
<dbReference type="EMBL" id="LNYA01000003">
    <property type="protein sequence ID" value="KTC99418.1"/>
    <property type="molecule type" value="Genomic_DNA"/>
</dbReference>
<sequence length="82" mass="8990">MKHIPLWKVIHAKSRYYPELNKSIDVDVVIIGGGITGVTAAMELINNKKTVAIIEAHQIGGMTTSHSTGNLYIPVQPLFQGY</sequence>
<dbReference type="Proteomes" id="UP000054773">
    <property type="component" value="Unassembled WGS sequence"/>
</dbReference>
<evidence type="ECO:0000313" key="3">
    <source>
        <dbReference type="EMBL" id="KTC99418.1"/>
    </source>
</evidence>
<comment type="caution">
    <text evidence="3">The sequence shown here is derived from an EMBL/GenBank/DDBJ whole genome shotgun (WGS) entry which is preliminary data.</text>
</comment>
<accession>A0A0W0TVM0</accession>
<evidence type="ECO:0000313" key="4">
    <source>
        <dbReference type="Proteomes" id="UP000054773"/>
    </source>
</evidence>
<proteinExistence type="predicted"/>
<dbReference type="PATRIC" id="fig|448.7.peg.335"/>
<keyword evidence="1" id="KW-0560">Oxidoreductase</keyword>
<dbReference type="SUPFAM" id="SSF51905">
    <property type="entry name" value="FAD/NAD(P)-binding domain"/>
    <property type="match status" value="1"/>
</dbReference>
<dbReference type="Pfam" id="PF01266">
    <property type="entry name" value="DAO"/>
    <property type="match status" value="1"/>
</dbReference>
<dbReference type="AlphaFoldDB" id="A0A0W0TVM0"/>
<feature type="domain" description="FAD dependent oxidoreductase" evidence="2">
    <location>
        <begin position="27"/>
        <end position="72"/>
    </location>
</feature>
<name>A0A0W0TVM0_LEGER</name>
<dbReference type="OrthoDB" id="311718at2"/>
<evidence type="ECO:0000259" key="2">
    <source>
        <dbReference type="Pfam" id="PF01266"/>
    </source>
</evidence>
<dbReference type="RefSeq" id="WP_058525499.1">
    <property type="nucleotide sequence ID" value="NZ_CAAAHY010000001.1"/>
</dbReference>
<organism evidence="3 4">
    <name type="scientific">Legionella erythra</name>
    <dbReference type="NCBI Taxonomy" id="448"/>
    <lineage>
        <taxon>Bacteria</taxon>
        <taxon>Pseudomonadati</taxon>
        <taxon>Pseudomonadota</taxon>
        <taxon>Gammaproteobacteria</taxon>
        <taxon>Legionellales</taxon>
        <taxon>Legionellaceae</taxon>
        <taxon>Legionella</taxon>
    </lineage>
</organism>
<dbReference type="Gene3D" id="3.50.50.60">
    <property type="entry name" value="FAD/NAD(P)-binding domain"/>
    <property type="match status" value="1"/>
</dbReference>
<protein>
    <recommendedName>
        <fullName evidence="2">FAD dependent oxidoreductase domain-containing protein</fullName>
    </recommendedName>
</protein>
<dbReference type="STRING" id="448.Lery_0319"/>